<gene>
    <name evidence="1" type="ORF">BN2476_300122</name>
</gene>
<reference evidence="1" key="1">
    <citation type="submission" date="2016-12" db="EMBL/GenBank/DDBJ databases">
        <authorList>
            <person name="Moulin L."/>
        </authorList>
    </citation>
    <scope>NUCLEOTIDE SEQUENCE [LARGE SCALE GENOMIC DNA]</scope>
    <source>
        <strain evidence="1">STM 7183</strain>
    </source>
</reference>
<evidence type="ECO:0000313" key="2">
    <source>
        <dbReference type="Proteomes" id="UP000195569"/>
    </source>
</evidence>
<name>A0A1N7S2W4_9BURK</name>
<comment type="caution">
    <text evidence="1">The sequence shown here is derived from an EMBL/GenBank/DDBJ whole genome shotgun (WGS) entry which is preliminary data.</text>
</comment>
<sequence>MWRSHVAVRDVSGDKLLWYGAVYREEFYRPAHLVTIAKTQYVAIPSMITTLLGLQQQTVIRSANMHGALRYAILIWPVSAQQQGLSVQ</sequence>
<protein>
    <submittedName>
        <fullName evidence="1">Uncharacterized protein</fullName>
    </submittedName>
</protein>
<keyword evidence="2" id="KW-1185">Reference proteome</keyword>
<dbReference type="EMBL" id="CYGY02000030">
    <property type="protein sequence ID" value="SIT41676.1"/>
    <property type="molecule type" value="Genomic_DNA"/>
</dbReference>
<evidence type="ECO:0000313" key="1">
    <source>
        <dbReference type="EMBL" id="SIT41676.1"/>
    </source>
</evidence>
<organism evidence="1 2">
    <name type="scientific">Paraburkholderia piptadeniae</name>
    <dbReference type="NCBI Taxonomy" id="1701573"/>
    <lineage>
        <taxon>Bacteria</taxon>
        <taxon>Pseudomonadati</taxon>
        <taxon>Pseudomonadota</taxon>
        <taxon>Betaproteobacteria</taxon>
        <taxon>Burkholderiales</taxon>
        <taxon>Burkholderiaceae</taxon>
        <taxon>Paraburkholderia</taxon>
    </lineage>
</organism>
<dbReference type="Proteomes" id="UP000195569">
    <property type="component" value="Unassembled WGS sequence"/>
</dbReference>
<dbReference type="AlphaFoldDB" id="A0A1N7S2W4"/>
<dbReference type="RefSeq" id="WP_087734994.1">
    <property type="nucleotide sequence ID" value="NZ_CYGY02000030.1"/>
</dbReference>
<accession>A0A1N7S2W4</accession>
<proteinExistence type="predicted"/>